<evidence type="ECO:0000313" key="3">
    <source>
        <dbReference type="Proteomes" id="UP000199161"/>
    </source>
</evidence>
<proteinExistence type="predicted"/>
<dbReference type="OrthoDB" id="203414at2157"/>
<keyword evidence="1" id="KW-0812">Transmembrane</keyword>
<organism evidence="2 3">
    <name type="scientific">Natronobacterium haloterrestre</name>
    <name type="common">Halobiforma haloterrestris</name>
    <dbReference type="NCBI Taxonomy" id="148448"/>
    <lineage>
        <taxon>Archaea</taxon>
        <taxon>Methanobacteriati</taxon>
        <taxon>Methanobacteriota</taxon>
        <taxon>Stenosarchaea group</taxon>
        <taxon>Halobacteria</taxon>
        <taxon>Halobacteriales</taxon>
        <taxon>Natrialbaceae</taxon>
        <taxon>Natronobacterium</taxon>
    </lineage>
</organism>
<keyword evidence="3" id="KW-1185">Reference proteome</keyword>
<reference evidence="3" key="1">
    <citation type="submission" date="2016-10" db="EMBL/GenBank/DDBJ databases">
        <authorList>
            <person name="Varghese N."/>
            <person name="Submissions S."/>
        </authorList>
    </citation>
    <scope>NUCLEOTIDE SEQUENCE [LARGE SCALE GENOMIC DNA]</scope>
    <source>
        <strain evidence="3">DSM 13078</strain>
    </source>
</reference>
<keyword evidence="1" id="KW-0472">Membrane</keyword>
<protein>
    <submittedName>
        <fullName evidence="2">Uncharacterized protein</fullName>
    </submittedName>
</protein>
<accession>A0A1I1LLJ2</accession>
<name>A0A1I1LLJ2_NATHA</name>
<feature type="transmembrane region" description="Helical" evidence="1">
    <location>
        <begin position="108"/>
        <end position="128"/>
    </location>
</feature>
<dbReference type="Proteomes" id="UP000199161">
    <property type="component" value="Unassembled WGS sequence"/>
</dbReference>
<feature type="transmembrane region" description="Helical" evidence="1">
    <location>
        <begin position="47"/>
        <end position="64"/>
    </location>
</feature>
<feature type="transmembrane region" description="Helical" evidence="1">
    <location>
        <begin position="85"/>
        <end position="102"/>
    </location>
</feature>
<keyword evidence="1" id="KW-1133">Transmembrane helix</keyword>
<dbReference type="RefSeq" id="WP_089789984.1">
    <property type="nucleotide sequence ID" value="NZ_FOKW01000018.1"/>
</dbReference>
<dbReference type="AlphaFoldDB" id="A0A1I1LLJ2"/>
<dbReference type="EMBL" id="FOKW01000018">
    <property type="protein sequence ID" value="SFC73422.1"/>
    <property type="molecule type" value="Genomic_DNA"/>
</dbReference>
<evidence type="ECO:0000256" key="1">
    <source>
        <dbReference type="SAM" id="Phobius"/>
    </source>
</evidence>
<feature type="transmembrane region" description="Helical" evidence="1">
    <location>
        <begin position="140"/>
        <end position="163"/>
    </location>
</feature>
<gene>
    <name evidence="2" type="ORF">SAMN05444422_11814</name>
</gene>
<feature type="transmembrane region" description="Helical" evidence="1">
    <location>
        <begin position="183"/>
        <end position="204"/>
    </location>
</feature>
<evidence type="ECO:0000313" key="2">
    <source>
        <dbReference type="EMBL" id="SFC73422.1"/>
    </source>
</evidence>
<feature type="transmembrane region" description="Helical" evidence="1">
    <location>
        <begin position="21"/>
        <end position="41"/>
    </location>
</feature>
<sequence length="220" mass="23313">MSVIRQPGVLGRATRRRVVGTTAALSAAALETVAVGLWFWLLVGSKTTSTALAGLGILFCGALLRTSLFEATVSQLGDFLHPRRLGAAVAWTASWVLWLLVADTVGGIAGVVAATVGLAGLLVVQFGFERRAFRVRGGRNLVSPATLASAVALAVGAAALLASGRFAEWTLVSPPISLEVTTFVIRIEPIHVGLVLFAFAAFLAHKQRFQRLLSYDDERF</sequence>